<feature type="compositionally biased region" description="Low complexity" evidence="3">
    <location>
        <begin position="246"/>
        <end position="266"/>
    </location>
</feature>
<evidence type="ECO:0000313" key="5">
    <source>
        <dbReference type="EMBL" id="KAJ3262040.1"/>
    </source>
</evidence>
<gene>
    <name evidence="5" type="primary">RNPS1</name>
    <name evidence="5" type="ORF">HK103_003883</name>
</gene>
<dbReference type="Pfam" id="PF00076">
    <property type="entry name" value="RRM_1"/>
    <property type="match status" value="1"/>
</dbReference>
<dbReference type="GO" id="GO:0061574">
    <property type="term" value="C:ASAP complex"/>
    <property type="evidence" value="ECO:0007669"/>
    <property type="project" value="TreeGrafter"/>
</dbReference>
<evidence type="ECO:0000313" key="6">
    <source>
        <dbReference type="Proteomes" id="UP001210925"/>
    </source>
</evidence>
<proteinExistence type="predicted"/>
<comment type="caution">
    <text evidence="5">The sequence shown here is derived from an EMBL/GenBank/DDBJ whole genome shotgun (WGS) entry which is preliminary data.</text>
</comment>
<feature type="compositionally biased region" description="Low complexity" evidence="3">
    <location>
        <begin position="28"/>
        <end position="66"/>
    </location>
</feature>
<evidence type="ECO:0000256" key="2">
    <source>
        <dbReference type="PROSITE-ProRule" id="PRU00176"/>
    </source>
</evidence>
<feature type="region of interest" description="Disordered" evidence="3">
    <location>
        <begin position="1"/>
        <end position="115"/>
    </location>
</feature>
<dbReference type="SMART" id="SM00360">
    <property type="entry name" value="RRM"/>
    <property type="match status" value="1"/>
</dbReference>
<dbReference type="InterPro" id="IPR035979">
    <property type="entry name" value="RBD_domain_sf"/>
</dbReference>
<keyword evidence="1 2" id="KW-0694">RNA-binding</keyword>
<feature type="compositionally biased region" description="Low complexity" evidence="3">
    <location>
        <begin position="1"/>
        <end position="10"/>
    </location>
</feature>
<sequence length="273" mass="31655">MKRQRSLSPIRRPRSPSPRGRSRRRSISRSTRSYSSRSSYSSYTRSSISRGRSRSFSRSTRSSYSRSRSRDRPRFRGRPRSFSRSPRRRSFSPRSRSPRRRVYSRSPSPEKPPRYSLYISNLSYNVNKENLGEILEKYSKVKQIDLPVNNIKFQKSICAIVEFETAADADKARKTFDGSIIDGLTVKFEVLTRNHLDQLAETKRRPFSGRGRGRRGGYHGFRGRSRTPPRGRSKSPPRGRSKSPPRGRSTSRSPYRARSAYRSAPRGKPAFRR</sequence>
<reference evidence="5" key="1">
    <citation type="submission" date="2020-05" db="EMBL/GenBank/DDBJ databases">
        <title>Phylogenomic resolution of chytrid fungi.</title>
        <authorList>
            <person name="Stajich J.E."/>
            <person name="Amses K."/>
            <person name="Simmons R."/>
            <person name="Seto K."/>
            <person name="Myers J."/>
            <person name="Bonds A."/>
            <person name="Quandt C.A."/>
            <person name="Barry K."/>
            <person name="Liu P."/>
            <person name="Grigoriev I."/>
            <person name="Longcore J.E."/>
            <person name="James T.Y."/>
        </authorList>
    </citation>
    <scope>NUCLEOTIDE SEQUENCE</scope>
    <source>
        <strain evidence="5">PLAUS21</strain>
    </source>
</reference>
<feature type="region of interest" description="Disordered" evidence="3">
    <location>
        <begin position="201"/>
        <end position="273"/>
    </location>
</feature>
<dbReference type="GO" id="GO:0005737">
    <property type="term" value="C:cytoplasm"/>
    <property type="evidence" value="ECO:0007669"/>
    <property type="project" value="TreeGrafter"/>
</dbReference>
<dbReference type="PROSITE" id="PS50102">
    <property type="entry name" value="RRM"/>
    <property type="match status" value="1"/>
</dbReference>
<dbReference type="GO" id="GO:0000398">
    <property type="term" value="P:mRNA splicing, via spliceosome"/>
    <property type="evidence" value="ECO:0007669"/>
    <property type="project" value="TreeGrafter"/>
</dbReference>
<dbReference type="InterPro" id="IPR000504">
    <property type="entry name" value="RRM_dom"/>
</dbReference>
<evidence type="ECO:0000256" key="1">
    <source>
        <dbReference type="ARBA" id="ARBA00022884"/>
    </source>
</evidence>
<evidence type="ECO:0000259" key="4">
    <source>
        <dbReference type="PROSITE" id="PS50102"/>
    </source>
</evidence>
<dbReference type="Proteomes" id="UP001210925">
    <property type="component" value="Unassembled WGS sequence"/>
</dbReference>
<dbReference type="GO" id="GO:0003723">
    <property type="term" value="F:RNA binding"/>
    <property type="evidence" value="ECO:0007669"/>
    <property type="project" value="UniProtKB-UniRule"/>
</dbReference>
<keyword evidence="6" id="KW-1185">Reference proteome</keyword>
<dbReference type="InterPro" id="IPR012677">
    <property type="entry name" value="Nucleotide-bd_a/b_plait_sf"/>
</dbReference>
<feature type="compositionally biased region" description="Basic residues" evidence="3">
    <location>
        <begin position="75"/>
        <end position="103"/>
    </location>
</feature>
<dbReference type="EMBL" id="JADGKB010000003">
    <property type="protein sequence ID" value="KAJ3262040.1"/>
    <property type="molecule type" value="Genomic_DNA"/>
</dbReference>
<dbReference type="GO" id="GO:0005654">
    <property type="term" value="C:nucleoplasm"/>
    <property type="evidence" value="ECO:0007669"/>
    <property type="project" value="TreeGrafter"/>
</dbReference>
<name>A0AAD5UPA3_9FUNG</name>
<dbReference type="Gene3D" id="3.30.70.330">
    <property type="match status" value="1"/>
</dbReference>
<organism evidence="5 6">
    <name type="scientific">Boothiomyces macroporosus</name>
    <dbReference type="NCBI Taxonomy" id="261099"/>
    <lineage>
        <taxon>Eukaryota</taxon>
        <taxon>Fungi</taxon>
        <taxon>Fungi incertae sedis</taxon>
        <taxon>Chytridiomycota</taxon>
        <taxon>Chytridiomycota incertae sedis</taxon>
        <taxon>Chytridiomycetes</taxon>
        <taxon>Rhizophydiales</taxon>
        <taxon>Terramycetaceae</taxon>
        <taxon>Boothiomyces</taxon>
    </lineage>
</organism>
<dbReference type="PANTHER" id="PTHR15481:SF0">
    <property type="entry name" value="LD23870P-RELATED"/>
    <property type="match status" value="1"/>
</dbReference>
<evidence type="ECO:0000256" key="3">
    <source>
        <dbReference type="SAM" id="MobiDB-lite"/>
    </source>
</evidence>
<dbReference type="AlphaFoldDB" id="A0AAD5UPA3"/>
<dbReference type="SUPFAM" id="SSF54928">
    <property type="entry name" value="RNA-binding domain, RBD"/>
    <property type="match status" value="1"/>
</dbReference>
<accession>A0AAD5UPA3</accession>
<dbReference type="PANTHER" id="PTHR15481">
    <property type="entry name" value="RIBONUCLEIC ACID BINDING PROTEIN S1"/>
    <property type="match status" value="1"/>
</dbReference>
<feature type="domain" description="RRM" evidence="4">
    <location>
        <begin position="115"/>
        <end position="193"/>
    </location>
</feature>
<feature type="compositionally biased region" description="Basic residues" evidence="3">
    <location>
        <begin position="205"/>
        <end position="245"/>
    </location>
</feature>
<protein>
    <submittedName>
        <fullName evidence="5">RNA-binding protein with serine-rich domain 1</fullName>
    </submittedName>
</protein>